<dbReference type="RefSeq" id="WP_348711861.1">
    <property type="nucleotide sequence ID" value="NZ_CAXIXY010000004.1"/>
</dbReference>
<sequence length="240" mass="27028">MINPINRNINNWKITINDNGTSGRNHINPNKLNYLANDRTCKIVGCKNQFRINRTSGFCDNHELHEHDLYLELHSPEGTLINAPAHKDIIDALIKWSSTRNFGLLPFFSSLSFNTLGNVPDVSTLAGKVIHSDIIIPTIGSIYDSLIEVINNYFPLNNNSSYQPLKTAKGEIPAIVLAYTFAGLLICEEANRGDRWFCRMIRKDEAKTTQLGAAMSIAYFATRIFPWGVEMNNSARNLTR</sequence>
<accession>A0ABM9NZA8</accession>
<gene>
    <name evidence="1" type="ORF">T190607A01A_20385</name>
</gene>
<reference evidence="1 2" key="1">
    <citation type="submission" date="2024-05" db="EMBL/GenBank/DDBJ databases">
        <authorList>
            <person name="Duchaud E."/>
        </authorList>
    </citation>
    <scope>NUCLEOTIDE SEQUENCE [LARGE SCALE GENOMIC DNA]</scope>
    <source>
        <strain evidence="1">Ena-SAMPLE-TAB-13-05-2024-13:56:06:370-140302</strain>
    </source>
</reference>
<proteinExistence type="predicted"/>
<evidence type="ECO:0000313" key="2">
    <source>
        <dbReference type="Proteomes" id="UP001497416"/>
    </source>
</evidence>
<comment type="caution">
    <text evidence="1">The sequence shown here is derived from an EMBL/GenBank/DDBJ whole genome shotgun (WGS) entry which is preliminary data.</text>
</comment>
<name>A0ABM9NZA8_9FLAO</name>
<organism evidence="1 2">
    <name type="scientific">Tenacibaculum platacis</name>
    <dbReference type="NCBI Taxonomy" id="3137852"/>
    <lineage>
        <taxon>Bacteria</taxon>
        <taxon>Pseudomonadati</taxon>
        <taxon>Bacteroidota</taxon>
        <taxon>Flavobacteriia</taxon>
        <taxon>Flavobacteriales</taxon>
        <taxon>Flavobacteriaceae</taxon>
        <taxon>Tenacibaculum</taxon>
    </lineage>
</organism>
<dbReference type="Proteomes" id="UP001497416">
    <property type="component" value="Unassembled WGS sequence"/>
</dbReference>
<dbReference type="EMBL" id="CAXIXY010000004">
    <property type="protein sequence ID" value="CAL2084916.1"/>
    <property type="molecule type" value="Genomic_DNA"/>
</dbReference>
<evidence type="ECO:0000313" key="1">
    <source>
        <dbReference type="EMBL" id="CAL2084916.1"/>
    </source>
</evidence>
<protein>
    <submittedName>
        <fullName evidence="1">Uncharacterized protein</fullName>
    </submittedName>
</protein>
<keyword evidence="2" id="KW-1185">Reference proteome</keyword>